<dbReference type="InterPro" id="IPR041677">
    <property type="entry name" value="DNA2/NAM7_AAA_11"/>
</dbReference>
<dbReference type="Pfam" id="PF13086">
    <property type="entry name" value="AAA_11"/>
    <property type="match status" value="1"/>
</dbReference>
<evidence type="ECO:0000259" key="3">
    <source>
        <dbReference type="Pfam" id="PF13087"/>
    </source>
</evidence>
<dbReference type="PANTHER" id="PTHR10887:SF5">
    <property type="entry name" value="RNA HELICASE AQUARIUS"/>
    <property type="match status" value="1"/>
</dbReference>
<dbReference type="CDD" id="cd18808">
    <property type="entry name" value="SF1_C_Upf1"/>
    <property type="match status" value="1"/>
</dbReference>
<feature type="compositionally biased region" description="Basic and acidic residues" evidence="1">
    <location>
        <begin position="1507"/>
        <end position="1524"/>
    </location>
</feature>
<dbReference type="Gene3D" id="3.40.50.300">
    <property type="entry name" value="P-loop containing nucleotide triphosphate hydrolases"/>
    <property type="match status" value="2"/>
</dbReference>
<dbReference type="PIRSF" id="PIRSF038901">
    <property type="entry name" value="AQR_cwf11"/>
    <property type="match status" value="1"/>
</dbReference>
<dbReference type="InterPro" id="IPR048967">
    <property type="entry name" value="Aquarius_insert"/>
</dbReference>
<reference evidence="7" key="1">
    <citation type="submission" date="2020-05" db="EMBL/GenBank/DDBJ databases">
        <title>WGS assembly of Panicum virgatum.</title>
        <authorList>
            <person name="Lovell J.T."/>
            <person name="Jenkins J."/>
            <person name="Shu S."/>
            <person name="Juenger T.E."/>
            <person name="Schmutz J."/>
        </authorList>
    </citation>
    <scope>NUCLEOTIDE SEQUENCE</scope>
    <source>
        <strain evidence="7">AP13</strain>
    </source>
</reference>
<dbReference type="Proteomes" id="UP000823388">
    <property type="component" value="Chromosome 9N"/>
</dbReference>
<dbReference type="GO" id="GO:0071013">
    <property type="term" value="C:catalytic step 2 spliceosome"/>
    <property type="evidence" value="ECO:0007669"/>
    <property type="project" value="TreeGrafter"/>
</dbReference>
<feature type="region of interest" description="Disordered" evidence="1">
    <location>
        <begin position="799"/>
        <end position="824"/>
    </location>
</feature>
<feature type="domain" description="RNA helicase aquarius beta-barrel" evidence="5">
    <location>
        <begin position="528"/>
        <end position="697"/>
    </location>
</feature>
<dbReference type="InterPro" id="IPR027417">
    <property type="entry name" value="P-loop_NTPase"/>
</dbReference>
<evidence type="ECO:0008006" key="9">
    <source>
        <dbReference type="Google" id="ProtNLM"/>
    </source>
</evidence>
<dbReference type="InterPro" id="IPR026300">
    <property type="entry name" value="CWF11_fam"/>
</dbReference>
<dbReference type="Pfam" id="PF21144">
    <property type="entry name" value="Aquarius_N_3rd"/>
    <property type="match status" value="1"/>
</dbReference>
<evidence type="ECO:0000256" key="1">
    <source>
        <dbReference type="SAM" id="MobiDB-lite"/>
    </source>
</evidence>
<proteinExistence type="predicted"/>
<protein>
    <recommendedName>
        <fullName evidence="9">Intron-binding protein aquarius</fullName>
    </recommendedName>
</protein>
<dbReference type="GO" id="GO:0004386">
    <property type="term" value="F:helicase activity"/>
    <property type="evidence" value="ECO:0007669"/>
    <property type="project" value="InterPro"/>
</dbReference>
<evidence type="ECO:0000259" key="4">
    <source>
        <dbReference type="Pfam" id="PF16399"/>
    </source>
</evidence>
<evidence type="ECO:0000259" key="6">
    <source>
        <dbReference type="Pfam" id="PF21144"/>
    </source>
</evidence>
<dbReference type="FunFam" id="3.40.50.300:FF:000507">
    <property type="entry name" value="Pre-mRNA-splicing factor"/>
    <property type="match status" value="1"/>
</dbReference>
<evidence type="ECO:0000259" key="5">
    <source>
        <dbReference type="Pfam" id="PF21143"/>
    </source>
</evidence>
<organism evidence="7 8">
    <name type="scientific">Panicum virgatum</name>
    <name type="common">Blackwell switchgrass</name>
    <dbReference type="NCBI Taxonomy" id="38727"/>
    <lineage>
        <taxon>Eukaryota</taxon>
        <taxon>Viridiplantae</taxon>
        <taxon>Streptophyta</taxon>
        <taxon>Embryophyta</taxon>
        <taxon>Tracheophyta</taxon>
        <taxon>Spermatophyta</taxon>
        <taxon>Magnoliopsida</taxon>
        <taxon>Liliopsida</taxon>
        <taxon>Poales</taxon>
        <taxon>Poaceae</taxon>
        <taxon>PACMAD clade</taxon>
        <taxon>Panicoideae</taxon>
        <taxon>Panicodae</taxon>
        <taxon>Paniceae</taxon>
        <taxon>Panicinae</taxon>
        <taxon>Panicum</taxon>
        <taxon>Panicum sect. Hiantes</taxon>
    </lineage>
</organism>
<dbReference type="InterPro" id="IPR048966">
    <property type="entry name" value="Aquarius_b-barrel"/>
</dbReference>
<dbReference type="InterPro" id="IPR045055">
    <property type="entry name" value="DNA2/NAM7-like"/>
</dbReference>
<dbReference type="Pfam" id="PF21143">
    <property type="entry name" value="Aquarius_N_2nd"/>
    <property type="match status" value="1"/>
</dbReference>
<sequence>MPKVFGVGVFEFRHPRAAEYPLPADAAPATTAAPDKVPASTGGASITLLDIQRDRLTRVAAEHWSTPAAASAFDADLVREIYATELRVEGRGRKTVPLHRVMILEVSQYLENYLWPHFDPADASFEHVMSIILMVNEKFRENVAAWTCFHDRKDAFKGFLWRVLKLKEESLEDELLRETILQLVSLKLWNTLSFGRLQMELCLNPELIKKWTKIKRREAKEAKKADQPANPSEMLENKFLRNLIEEFLEILDSKVILSSQDGGEESVLNESLSGQVDDSCVLYCERFMEFLIDMLSQLPTRRFLRPLVADVAVVAKCHLSALYTHEKGRLFAQLVDLLQFYEGFEINDHSGTQLGDDDVLQAHYSRFQAFQLLAFKQVPKLRDFALSSIGSLHKRADLTKKLLVLSDMELQDLVCNKLKLISEKDPCSGRRDFLIEVLVAFFEKRQSQKDAVNALPLYPNEHIMWDESLVPSINYSGEGCLALPKLNLQFLTLHDYLLRNFNLFRLESTYEIREDIQEAVPHLHSYINNEGETAFRGWSRMAVPIKEFKITEVKQPNIGEVKPSTVTADVTFSISSYRHQIKSEWDALKEHDVLFLLSIRPSFEPLSPEEAAKSTVPERLGLQYVRGCEVIEIRDEEGTLMNDFTGRIKREEWKPPKGDIRTVRIALDTAQYHIDVTETAEKGAENVSGTFNILMRRKPKENNFKAILESIRDLMNETCVVPEWLHNIFLGYGNPSAAQWINMPDLLEVIDFKDTYLDANHVQQSFPDYQITFINSDGTENLHPSPPFKIRLSKKMRESSHALPGNVNSSLAVKSNNNMADGESQKEKLIVETYVPADPGPYPQDKPKQNSVRFTPTQIGAIISGVQPGLTMVVGPPGTGKTDTAVQILNVLYHNCPSQRTLIITHSNQALNDLFEKIMQRDVPARYLLRLGQGEQELATDLDFSRQGRVNAMLVRRLELLGEVSKLARSLRLPEDVGYTCETAAYFWLLHVYARWEQFLAACAQNQDNPSFVKDRFPFSEFFSDTPQPIFTGESFDKDMHAAKGCFKHLSTIFQELEECRAFELLKSTVERANYLMTKQAKIVAMTCTHAALKRRDFLQLGFKFDNLLMEESAQILEIETFIPMLLQRQEDGYARLKRCILIGDHHQLPPVVKNMAFQKYSHMDQSLFTRFVRLGVPYIELNAQGRARPSIAKLYNWRYRELGDLPYVHEQAIFHKANAGFSFEYQLVDVPDYKGKGESAPSPWFYQNEGEAEYIVSVYIYMRLIGYPANKISILTTYNGQKLLIRDVINKRCKPYNIEPPNKVTTVDKFQGQQNDFILLSLVRTRFVGHLRDVRRLIVAMSRARLGLYVFCRRSLFEQCYELQPTFQLLLQRPDKLALNLEECTPFTERPLGETGNIHYVTGIEDIGHLVKFRLEHLRQMQYMQYYAPPPNELPPAVPENIAAVIPSENGSVPNQPNEHMAVEENGGGASDTMVGNMMEEDAVEAKDETMQEGNKTGEGNGDGDVAAKDKIEEDAVEAKDETMQEGNKTGEGNGDVAAKDKDYEHADANDKMEEGDAMSKDKIEEE</sequence>
<gene>
    <name evidence="7" type="ORF">PVAP13_9NG550456</name>
</gene>
<dbReference type="Pfam" id="PF13087">
    <property type="entry name" value="AAA_12"/>
    <property type="match status" value="1"/>
</dbReference>
<feature type="domain" description="DNA2/NAM7 helicase-like C-terminal" evidence="3">
    <location>
        <begin position="1164"/>
        <end position="1355"/>
    </location>
</feature>
<feature type="domain" description="DNA2/NAM7 helicase helicase" evidence="2">
    <location>
        <begin position="864"/>
        <end position="1155"/>
    </location>
</feature>
<dbReference type="Pfam" id="PF16399">
    <property type="entry name" value="Aquarius_N_1st"/>
    <property type="match status" value="1"/>
</dbReference>
<dbReference type="EMBL" id="CM029054">
    <property type="protein sequence ID" value="KAG2540366.1"/>
    <property type="molecule type" value="Genomic_DNA"/>
</dbReference>
<dbReference type="InterPro" id="IPR047187">
    <property type="entry name" value="SF1_C_Upf1"/>
</dbReference>
<dbReference type="CDD" id="cd17935">
    <property type="entry name" value="EEXXQc_AQR"/>
    <property type="match status" value="1"/>
</dbReference>
<dbReference type="InterPro" id="IPR032174">
    <property type="entry name" value="Aquarius_N"/>
</dbReference>
<dbReference type="InterPro" id="IPR041679">
    <property type="entry name" value="DNA2/NAM7-like_C"/>
</dbReference>
<feature type="region of interest" description="Disordered" evidence="1">
    <location>
        <begin position="1451"/>
        <end position="1568"/>
    </location>
</feature>
<accession>A0A8T0N008</accession>
<keyword evidence="8" id="KW-1185">Reference proteome</keyword>
<evidence type="ECO:0000259" key="2">
    <source>
        <dbReference type="Pfam" id="PF13086"/>
    </source>
</evidence>
<dbReference type="PANTHER" id="PTHR10887">
    <property type="entry name" value="DNA2/NAM7 HELICASE FAMILY"/>
    <property type="match status" value="1"/>
</dbReference>
<feature type="domain" description="RNA helicase aquarius N-terminal" evidence="4">
    <location>
        <begin position="56"/>
        <end position="446"/>
    </location>
</feature>
<name>A0A8T0N008_PANVG</name>
<feature type="compositionally biased region" description="Polar residues" evidence="1">
    <location>
        <begin position="806"/>
        <end position="819"/>
    </location>
</feature>
<comment type="caution">
    <text evidence="7">The sequence shown here is derived from an EMBL/GenBank/DDBJ whole genome shotgun (WGS) entry which is preliminary data.</text>
</comment>
<feature type="compositionally biased region" description="Basic and acidic residues" evidence="1">
    <location>
        <begin position="1539"/>
        <end position="1568"/>
    </location>
</feature>
<dbReference type="SUPFAM" id="SSF52540">
    <property type="entry name" value="P-loop containing nucleoside triphosphate hydrolases"/>
    <property type="match status" value="1"/>
</dbReference>
<evidence type="ECO:0000313" key="8">
    <source>
        <dbReference type="Proteomes" id="UP000823388"/>
    </source>
</evidence>
<feature type="domain" description="RNA helicase aquarius insertion" evidence="6">
    <location>
        <begin position="747"/>
        <end position="846"/>
    </location>
</feature>
<dbReference type="GO" id="GO:0003729">
    <property type="term" value="F:mRNA binding"/>
    <property type="evidence" value="ECO:0007669"/>
    <property type="project" value="TreeGrafter"/>
</dbReference>
<dbReference type="GO" id="GO:0000398">
    <property type="term" value="P:mRNA splicing, via spliceosome"/>
    <property type="evidence" value="ECO:0007669"/>
    <property type="project" value="InterPro"/>
</dbReference>
<evidence type="ECO:0000313" key="7">
    <source>
        <dbReference type="EMBL" id="KAG2540366.1"/>
    </source>
</evidence>